<dbReference type="Proteomes" id="UP000030960">
    <property type="component" value="Unassembled WGS sequence"/>
</dbReference>
<dbReference type="PANTHER" id="PTHR22939">
    <property type="entry name" value="SERINE PROTEASE FAMILY S1C HTRA-RELATED"/>
    <property type="match status" value="1"/>
</dbReference>
<dbReference type="InterPro" id="IPR036034">
    <property type="entry name" value="PDZ_sf"/>
</dbReference>
<reference evidence="5 6" key="1">
    <citation type="submission" date="2014-10" db="EMBL/GenBank/DDBJ databases">
        <title>Genome sequence of Ponticoccus sp. strain UMTAT08 isolated from clonal culture of toxic dinoflagellate Alexandrium tamiyavanichii.</title>
        <authorList>
            <person name="Gan H.Y."/>
            <person name="Muhd D.-D."/>
            <person name="Mohd Noor M.E."/>
            <person name="Yeong Y.S."/>
            <person name="Usup G."/>
        </authorList>
    </citation>
    <scope>NUCLEOTIDE SEQUENCE [LARGE SCALE GENOMIC DNA]</scope>
    <source>
        <strain evidence="5 6">UMTAT08</strain>
    </source>
</reference>
<dbReference type="OrthoDB" id="9758917at2"/>
<keyword evidence="2" id="KW-0645">Protease</keyword>
<dbReference type="SMART" id="SM00228">
    <property type="entry name" value="PDZ"/>
    <property type="match status" value="2"/>
</dbReference>
<comment type="caution">
    <text evidence="5">The sequence shown here is derived from an EMBL/GenBank/DDBJ whole genome shotgun (WGS) entry which is preliminary data.</text>
</comment>
<feature type="region of interest" description="Disordered" evidence="3">
    <location>
        <begin position="178"/>
        <end position="203"/>
    </location>
</feature>
<organism evidence="5 6">
    <name type="scientific">Mameliella alba</name>
    <dbReference type="NCBI Taxonomy" id="561184"/>
    <lineage>
        <taxon>Bacteria</taxon>
        <taxon>Pseudomonadati</taxon>
        <taxon>Pseudomonadota</taxon>
        <taxon>Alphaproteobacteria</taxon>
        <taxon>Rhodobacterales</taxon>
        <taxon>Roseobacteraceae</taxon>
        <taxon>Mameliella</taxon>
    </lineage>
</organism>
<keyword evidence="2" id="KW-0720">Serine protease</keyword>
<dbReference type="EMBL" id="JSUQ01000012">
    <property type="protein sequence ID" value="KHQ52164.1"/>
    <property type="molecule type" value="Genomic_DNA"/>
</dbReference>
<dbReference type="InterPro" id="IPR009003">
    <property type="entry name" value="Peptidase_S1_PA"/>
</dbReference>
<feature type="domain" description="PDZ" evidence="4">
    <location>
        <begin position="207"/>
        <end position="285"/>
    </location>
</feature>
<dbReference type="PROSITE" id="PS50106">
    <property type="entry name" value="PDZ"/>
    <property type="match status" value="1"/>
</dbReference>
<protein>
    <submittedName>
        <fullName evidence="5">PKD repeat protein</fullName>
    </submittedName>
</protein>
<keyword evidence="2" id="KW-0378">Hydrolase</keyword>
<dbReference type="PANTHER" id="PTHR22939:SF129">
    <property type="entry name" value="SERINE PROTEASE HTRA2, MITOCHONDRIAL"/>
    <property type="match status" value="1"/>
</dbReference>
<gene>
    <name evidence="5" type="ORF">OA50_03180</name>
</gene>
<name>A0A0B3SP07_9RHOB</name>
<sequence>MGPLFALVLILAAGETTAQDLPVFDGAGFGKVVIDSKQSAPGTIRNEAMIGAQNIEFISNYSANSPFARLGRAVGKLDILTDRNKFVPCTAFLVAGNRGVTNDHCVPGVLAHPKTGGNAIAAVRFHLGFVRDGVDGNTQSFDVSPVPLEANEALDYTVPRLLGDANTEFGALELAAVSARDADKPRETPTPPTAGKPVAPARSGWTGLRLQDLDADIAKALGVSGTSGVLVSEVLDGPVRAAGIKAGDVVLEMGGETVTDTRGLVAMVLAHRAGESIVVRLNCAGRDQSVKVTLAEPPNTRAEPPSDTSEQVLPSVTLAPIDTGRRREFGLSEDRQGLLVVALDERSDVWNKGIRPGDVVSELDQKSVGTLAEAEALTAELRKRCKVFVLVWVFRNGEAWLITSDL</sequence>
<evidence type="ECO:0000313" key="5">
    <source>
        <dbReference type="EMBL" id="KHQ52164.1"/>
    </source>
</evidence>
<evidence type="ECO:0000256" key="3">
    <source>
        <dbReference type="SAM" id="MobiDB-lite"/>
    </source>
</evidence>
<dbReference type="AlphaFoldDB" id="A0A0B3SP07"/>
<dbReference type="SUPFAM" id="SSF50156">
    <property type="entry name" value="PDZ domain-like"/>
    <property type="match status" value="2"/>
</dbReference>
<evidence type="ECO:0000259" key="4">
    <source>
        <dbReference type="PROSITE" id="PS50106"/>
    </source>
</evidence>
<dbReference type="Pfam" id="PF13180">
    <property type="entry name" value="PDZ_2"/>
    <property type="match status" value="1"/>
</dbReference>
<dbReference type="Gene3D" id="2.30.42.10">
    <property type="match status" value="2"/>
</dbReference>
<evidence type="ECO:0000256" key="2">
    <source>
        <dbReference type="ARBA" id="ARBA00022825"/>
    </source>
</evidence>
<keyword evidence="6" id="KW-1185">Reference proteome</keyword>
<dbReference type="InterPro" id="IPR001478">
    <property type="entry name" value="PDZ"/>
</dbReference>
<dbReference type="RefSeq" id="WP_043143339.1">
    <property type="nucleotide sequence ID" value="NZ_JSUQ01000012.1"/>
</dbReference>
<dbReference type="STRING" id="561184.SAMN05216376_102121"/>
<accession>A0A0B3SP07</accession>
<comment type="similarity">
    <text evidence="1">Belongs to the peptidase S1C family.</text>
</comment>
<proteinExistence type="inferred from homology"/>
<evidence type="ECO:0000313" key="6">
    <source>
        <dbReference type="Proteomes" id="UP000030960"/>
    </source>
</evidence>
<evidence type="ECO:0000256" key="1">
    <source>
        <dbReference type="ARBA" id="ARBA00010541"/>
    </source>
</evidence>
<dbReference type="SUPFAM" id="SSF50494">
    <property type="entry name" value="Trypsin-like serine proteases"/>
    <property type="match status" value="1"/>
</dbReference>